<dbReference type="EMBL" id="EQ975353">
    <property type="protein sequence ID" value="EEF27514.1"/>
    <property type="molecule type" value="Genomic_DNA"/>
</dbReference>
<organism evidence="2 3">
    <name type="scientific">Ricinus communis</name>
    <name type="common">Castor bean</name>
    <dbReference type="NCBI Taxonomy" id="3988"/>
    <lineage>
        <taxon>Eukaryota</taxon>
        <taxon>Viridiplantae</taxon>
        <taxon>Streptophyta</taxon>
        <taxon>Embryophyta</taxon>
        <taxon>Tracheophyta</taxon>
        <taxon>Spermatophyta</taxon>
        <taxon>Magnoliopsida</taxon>
        <taxon>eudicotyledons</taxon>
        <taxon>Gunneridae</taxon>
        <taxon>Pentapetalae</taxon>
        <taxon>rosids</taxon>
        <taxon>fabids</taxon>
        <taxon>Malpighiales</taxon>
        <taxon>Euphorbiaceae</taxon>
        <taxon>Acalyphoideae</taxon>
        <taxon>Acalypheae</taxon>
        <taxon>Ricinus</taxon>
    </lineage>
</organism>
<dbReference type="Gene3D" id="3.10.129.10">
    <property type="entry name" value="Hotdog Thioesterase"/>
    <property type="match status" value="1"/>
</dbReference>
<evidence type="ECO:0000259" key="1">
    <source>
        <dbReference type="Pfam" id="PF13452"/>
    </source>
</evidence>
<feature type="domain" description="FAS1-like dehydratase" evidence="1">
    <location>
        <begin position="11"/>
        <end position="140"/>
    </location>
</feature>
<dbReference type="Pfam" id="PF13452">
    <property type="entry name" value="FAS1_DH_region"/>
    <property type="match status" value="1"/>
</dbReference>
<name>B9T9E5_RICCO</name>
<gene>
    <name evidence="2" type="ORF">RCOM_0375350</name>
</gene>
<dbReference type="STRING" id="3988.B9T9E5"/>
<protein>
    <recommendedName>
        <fullName evidence="1">FAS1-like dehydratase domain-containing protein</fullName>
    </recommendedName>
</protein>
<reference evidence="3" key="1">
    <citation type="journal article" date="2010" name="Nat. Biotechnol.">
        <title>Draft genome sequence of the oilseed species Ricinus communis.</title>
        <authorList>
            <person name="Chan A.P."/>
            <person name="Crabtree J."/>
            <person name="Zhao Q."/>
            <person name="Lorenzi H."/>
            <person name="Orvis J."/>
            <person name="Puiu D."/>
            <person name="Melake-Berhan A."/>
            <person name="Jones K.M."/>
            <person name="Redman J."/>
            <person name="Chen G."/>
            <person name="Cahoon E.B."/>
            <person name="Gedil M."/>
            <person name="Stanke M."/>
            <person name="Haas B.J."/>
            <person name="Wortman J.R."/>
            <person name="Fraser-Liggett C.M."/>
            <person name="Ravel J."/>
            <person name="Rabinowicz P.D."/>
        </authorList>
    </citation>
    <scope>NUCLEOTIDE SEQUENCE [LARGE SCALE GENOMIC DNA]</scope>
    <source>
        <strain evidence="3">cv. Hale</strain>
    </source>
</reference>
<dbReference type="AlphaFoldDB" id="B9T9E5"/>
<dbReference type="InterPro" id="IPR039569">
    <property type="entry name" value="FAS1-like_DH_region"/>
</dbReference>
<dbReference type="InterPro" id="IPR029069">
    <property type="entry name" value="HotDog_dom_sf"/>
</dbReference>
<dbReference type="InParanoid" id="B9T9E5"/>
<dbReference type="SUPFAM" id="SSF54637">
    <property type="entry name" value="Thioesterase/thiol ester dehydrase-isomerase"/>
    <property type="match status" value="1"/>
</dbReference>
<evidence type="ECO:0000313" key="3">
    <source>
        <dbReference type="Proteomes" id="UP000008311"/>
    </source>
</evidence>
<dbReference type="Proteomes" id="UP000008311">
    <property type="component" value="Unassembled WGS sequence"/>
</dbReference>
<proteinExistence type="predicted"/>
<keyword evidence="3" id="KW-1185">Reference proteome</keyword>
<sequence length="157" mass="17466">MIGSQLERTRPDLVVNATMIRCFCASIEDSNPNFWDDDIAMRNWGGIISPPSMIATWLMPLQWHPRATQAISAMLACVPLPGTAVLNYSSDVEFVAPVYAGEQLSMYDSLLDISPPRDTRVGSGHFVTTVSTILNQHDEVRARWTNVGFRFSPNQGH</sequence>
<evidence type="ECO:0000313" key="2">
    <source>
        <dbReference type="EMBL" id="EEF27514.1"/>
    </source>
</evidence>
<accession>B9T9E5</accession>
<dbReference type="CDD" id="cd03441">
    <property type="entry name" value="R_hydratase_like"/>
    <property type="match status" value="1"/>
</dbReference>